<evidence type="ECO:0000313" key="1">
    <source>
        <dbReference type="EMBL" id="CAF0823803.1"/>
    </source>
</evidence>
<name>A0A813UC25_9BILA</name>
<gene>
    <name evidence="1" type="ORF">OXX778_LOCUS7609</name>
</gene>
<accession>A0A813UC25</accession>
<organism evidence="1 2">
    <name type="scientific">Brachionus calyciflorus</name>
    <dbReference type="NCBI Taxonomy" id="104777"/>
    <lineage>
        <taxon>Eukaryota</taxon>
        <taxon>Metazoa</taxon>
        <taxon>Spiralia</taxon>
        <taxon>Gnathifera</taxon>
        <taxon>Rotifera</taxon>
        <taxon>Eurotatoria</taxon>
        <taxon>Monogononta</taxon>
        <taxon>Pseudotrocha</taxon>
        <taxon>Ploima</taxon>
        <taxon>Brachionidae</taxon>
        <taxon>Brachionus</taxon>
    </lineage>
</organism>
<reference evidence="1" key="1">
    <citation type="submission" date="2021-02" db="EMBL/GenBank/DDBJ databases">
        <authorList>
            <person name="Nowell W R."/>
        </authorList>
    </citation>
    <scope>NUCLEOTIDE SEQUENCE</scope>
    <source>
        <strain evidence="1">Ploen Becks lab</strain>
    </source>
</reference>
<dbReference type="OrthoDB" id="10651233at2759"/>
<dbReference type="Proteomes" id="UP000663879">
    <property type="component" value="Unassembled WGS sequence"/>
</dbReference>
<protein>
    <submittedName>
        <fullName evidence="1">Uncharacterized protein</fullName>
    </submittedName>
</protein>
<sequence>MIPMDNKQSLNFSNIGSLSINTKDKFLSTFRRINSFSNNEKINLNIDKPISFNLSKPKLVYSEQNFSEKSTNTNDLDNISNSSNDLDSTICLNDISPFDEDSSFLIKNNELTDDETYCSNDEQNEFELCDDHRKFQNLLHLLENLFKKNKPKSKESRKSEKLLANFINKFGCLRFNEI</sequence>
<keyword evidence="2" id="KW-1185">Reference proteome</keyword>
<dbReference type="AlphaFoldDB" id="A0A813UC25"/>
<dbReference type="EMBL" id="CAJNOC010000982">
    <property type="protein sequence ID" value="CAF0823803.1"/>
    <property type="molecule type" value="Genomic_DNA"/>
</dbReference>
<proteinExistence type="predicted"/>
<evidence type="ECO:0000313" key="2">
    <source>
        <dbReference type="Proteomes" id="UP000663879"/>
    </source>
</evidence>
<comment type="caution">
    <text evidence="1">The sequence shown here is derived from an EMBL/GenBank/DDBJ whole genome shotgun (WGS) entry which is preliminary data.</text>
</comment>